<feature type="non-terminal residue" evidence="6">
    <location>
        <position position="39"/>
    </location>
</feature>
<dbReference type="EMBL" id="AWWV01005486">
    <property type="protein sequence ID" value="OMP05165.1"/>
    <property type="molecule type" value="Genomic_DNA"/>
</dbReference>
<comment type="cofactor">
    <cofactor evidence="1">
        <name>a divalent metal cation</name>
        <dbReference type="ChEBI" id="CHEBI:60240"/>
    </cofactor>
</comment>
<organism evidence="6 7">
    <name type="scientific">Corchorus capsularis</name>
    <name type="common">Jute</name>
    <dbReference type="NCBI Taxonomy" id="210143"/>
    <lineage>
        <taxon>Eukaryota</taxon>
        <taxon>Viridiplantae</taxon>
        <taxon>Streptophyta</taxon>
        <taxon>Embryophyta</taxon>
        <taxon>Tracheophyta</taxon>
        <taxon>Spermatophyta</taxon>
        <taxon>Magnoliopsida</taxon>
        <taxon>eudicotyledons</taxon>
        <taxon>Gunneridae</taxon>
        <taxon>Pentapetalae</taxon>
        <taxon>rosids</taxon>
        <taxon>malvids</taxon>
        <taxon>Malvales</taxon>
        <taxon>Malvaceae</taxon>
        <taxon>Grewioideae</taxon>
        <taxon>Apeibeae</taxon>
        <taxon>Corchorus</taxon>
    </lineage>
</organism>
<dbReference type="InterPro" id="IPR002935">
    <property type="entry name" value="SAM_O-MeTrfase"/>
</dbReference>
<dbReference type="Proteomes" id="UP000188268">
    <property type="component" value="Unassembled WGS sequence"/>
</dbReference>
<keyword evidence="7" id="KW-1185">Reference proteome</keyword>
<comment type="caution">
    <text evidence="6">The sequence shown here is derived from an EMBL/GenBank/DDBJ whole genome shotgun (WGS) entry which is preliminary data.</text>
</comment>
<dbReference type="Gramene" id="OMP05165">
    <property type="protein sequence ID" value="OMP05165"/>
    <property type="gene ID" value="CCACVL1_02036"/>
</dbReference>
<dbReference type="Gene3D" id="3.40.50.150">
    <property type="entry name" value="Vaccinia Virus protein VP39"/>
    <property type="match status" value="1"/>
</dbReference>
<proteinExistence type="inferred from homology"/>
<sequence length="39" mass="4906">MAEKYPNERNDKPEFDFIFVDSDKPNYMKYHEYLKKFVK</sequence>
<evidence type="ECO:0000256" key="1">
    <source>
        <dbReference type="ARBA" id="ARBA00001968"/>
    </source>
</evidence>
<protein>
    <submittedName>
        <fullName evidence="6">O-methyltransferase, family 3</fullName>
    </submittedName>
</protein>
<dbReference type="Pfam" id="PF01596">
    <property type="entry name" value="Methyltransf_3"/>
    <property type="match status" value="1"/>
</dbReference>
<gene>
    <name evidence="6" type="ORF">CCACVL1_02036</name>
</gene>
<reference evidence="6 7" key="1">
    <citation type="submission" date="2013-09" db="EMBL/GenBank/DDBJ databases">
        <title>Corchorus capsularis genome sequencing.</title>
        <authorList>
            <person name="Alam M."/>
            <person name="Haque M.S."/>
            <person name="Islam M.S."/>
            <person name="Emdad E.M."/>
            <person name="Islam M.M."/>
            <person name="Ahmed B."/>
            <person name="Halim A."/>
            <person name="Hossen Q.M.M."/>
            <person name="Hossain M.Z."/>
            <person name="Ahmed R."/>
            <person name="Khan M.M."/>
            <person name="Islam R."/>
            <person name="Rashid M.M."/>
            <person name="Khan S.A."/>
            <person name="Rahman M.S."/>
            <person name="Alam M."/>
        </authorList>
    </citation>
    <scope>NUCLEOTIDE SEQUENCE [LARGE SCALE GENOMIC DNA]</scope>
    <source>
        <strain evidence="7">cv. CVL-1</strain>
        <tissue evidence="6">Whole seedling</tissue>
    </source>
</reference>
<evidence type="ECO:0000313" key="7">
    <source>
        <dbReference type="Proteomes" id="UP000188268"/>
    </source>
</evidence>
<comment type="similarity">
    <text evidence="5">Belongs to the class I-like SAM-binding methyltransferase superfamily. Cation-dependent O-methyltransferase family.</text>
</comment>
<evidence type="ECO:0000313" key="6">
    <source>
        <dbReference type="EMBL" id="OMP05165.1"/>
    </source>
</evidence>
<dbReference type="GO" id="GO:0032259">
    <property type="term" value="P:methylation"/>
    <property type="evidence" value="ECO:0007669"/>
    <property type="project" value="UniProtKB-KW"/>
</dbReference>
<keyword evidence="4" id="KW-0949">S-adenosyl-L-methionine</keyword>
<accession>A0A1R3KDK4</accession>
<dbReference type="AlphaFoldDB" id="A0A1R3KDK4"/>
<keyword evidence="2 6" id="KW-0489">Methyltransferase</keyword>
<dbReference type="GO" id="GO:0008171">
    <property type="term" value="F:O-methyltransferase activity"/>
    <property type="evidence" value="ECO:0007669"/>
    <property type="project" value="InterPro"/>
</dbReference>
<evidence type="ECO:0000256" key="5">
    <source>
        <dbReference type="ARBA" id="ARBA00023453"/>
    </source>
</evidence>
<evidence type="ECO:0000256" key="4">
    <source>
        <dbReference type="ARBA" id="ARBA00022691"/>
    </source>
</evidence>
<name>A0A1R3KDK4_COCAP</name>
<evidence type="ECO:0000256" key="3">
    <source>
        <dbReference type="ARBA" id="ARBA00022679"/>
    </source>
</evidence>
<keyword evidence="3 6" id="KW-0808">Transferase</keyword>
<evidence type="ECO:0000256" key="2">
    <source>
        <dbReference type="ARBA" id="ARBA00022603"/>
    </source>
</evidence>
<dbReference type="InterPro" id="IPR029063">
    <property type="entry name" value="SAM-dependent_MTases_sf"/>
</dbReference>
<dbReference type="OrthoDB" id="10251242at2759"/>